<keyword evidence="2" id="KW-1185">Reference proteome</keyword>
<name>A0ACC0J3K2_9ERIC</name>
<reference evidence="1 2" key="1">
    <citation type="journal article" date="2022" name="Plant J.">
        <title>Chromosome-level genome of Camellia lanceoleosa provides a valuable resource for understanding genome evolution and self-incompatibility.</title>
        <authorList>
            <person name="Gong W."/>
            <person name="Xiao S."/>
            <person name="Wang L."/>
            <person name="Liao Z."/>
            <person name="Chang Y."/>
            <person name="Mo W."/>
            <person name="Hu G."/>
            <person name="Li W."/>
            <person name="Zhao G."/>
            <person name="Zhu H."/>
            <person name="Hu X."/>
            <person name="Ji K."/>
            <person name="Xiang X."/>
            <person name="Song Q."/>
            <person name="Yuan D."/>
            <person name="Jin S."/>
            <person name="Zhang L."/>
        </authorList>
    </citation>
    <scope>NUCLEOTIDE SEQUENCE [LARGE SCALE GENOMIC DNA]</scope>
    <source>
        <strain evidence="1">SQ_2022a</strain>
    </source>
</reference>
<dbReference type="Proteomes" id="UP001060215">
    <property type="component" value="Chromosome 1"/>
</dbReference>
<accession>A0ACC0J3K2</accession>
<protein>
    <submittedName>
        <fullName evidence="1">Protein GAMETE EXPRESSED 3</fullName>
    </submittedName>
</protein>
<sequence>MPIQSILVFFFIIVLRSALVASQPPQFPEYPSNPHLFSVKGQTARRLSKPLIRDDGRIYSCSERNLFAFESNGSIAWTVNLNYICNVGIAPIHGGSRMIFLVAENKVLRINPLNIGTSESAVEVFFGSEAGDEEGEIIGLSVSMLSSSVFINVKNKGLFAYRLQGQLLWIAGPLLYQSGYRQGCRKNDKDCYFTSTPVIDQCEATVYISNTEGELYALLVQSPRFKWIQDFSSLDKSFTITPGNNGLLYVTVPVRALVLALDVSTGTVLWQRSIGPLSTADCAPAVDSNGWISIGSLDGFLYSFSPIGVPKKFPKAAALDSVVQVSPLLDCSGYAVYISQTEMEGKINHTIGEYTYISSMKPRNAVFTLLVPATGSIYWSESYSASGQFSSLLSESDLQHFVLDERMLLAFITASKIDNPLPCRSTRQKLASSCSHAEPNRVSIYTGNARVVVFLLFESVILMVLVTAVRFCCLFWRKKKLQGQDLGKFLEKRRSLQLQKKAFDRTITEIKQKTAEEAVENDMIEKLGDLVRDKQDIERKLSTTYSLGRDRTGSKSKSLLPLYDGKTKSYSFQGSKKENVTIFHTLSDTSSADSSSEKEVELNFYEDKELAVKAKIKAPMKVDSASDDEIKECEGTPSGSASGSKGFKNPLFLEDAFVESKEVKRHGGGEVREAMHSGNRSIRRRTLSSTD</sequence>
<gene>
    <name evidence="1" type="ORF">LOK49_LG01G03563</name>
</gene>
<evidence type="ECO:0000313" key="2">
    <source>
        <dbReference type="Proteomes" id="UP001060215"/>
    </source>
</evidence>
<dbReference type="EMBL" id="CM045758">
    <property type="protein sequence ID" value="KAI8032375.1"/>
    <property type="molecule type" value="Genomic_DNA"/>
</dbReference>
<comment type="caution">
    <text evidence="1">The sequence shown here is derived from an EMBL/GenBank/DDBJ whole genome shotgun (WGS) entry which is preliminary data.</text>
</comment>
<evidence type="ECO:0000313" key="1">
    <source>
        <dbReference type="EMBL" id="KAI8032375.1"/>
    </source>
</evidence>
<proteinExistence type="predicted"/>
<organism evidence="1 2">
    <name type="scientific">Camellia lanceoleosa</name>
    <dbReference type="NCBI Taxonomy" id="1840588"/>
    <lineage>
        <taxon>Eukaryota</taxon>
        <taxon>Viridiplantae</taxon>
        <taxon>Streptophyta</taxon>
        <taxon>Embryophyta</taxon>
        <taxon>Tracheophyta</taxon>
        <taxon>Spermatophyta</taxon>
        <taxon>Magnoliopsida</taxon>
        <taxon>eudicotyledons</taxon>
        <taxon>Gunneridae</taxon>
        <taxon>Pentapetalae</taxon>
        <taxon>asterids</taxon>
        <taxon>Ericales</taxon>
        <taxon>Theaceae</taxon>
        <taxon>Camellia</taxon>
    </lineage>
</organism>